<dbReference type="Proteomes" id="UP001054857">
    <property type="component" value="Unassembled WGS sequence"/>
</dbReference>
<feature type="chain" id="PRO_5041934689" description="PA14 domain-containing protein" evidence="2">
    <location>
        <begin position="22"/>
        <end position="543"/>
    </location>
</feature>
<feature type="signal peptide" evidence="2">
    <location>
        <begin position="1"/>
        <end position="21"/>
    </location>
</feature>
<gene>
    <name evidence="4" type="ORF">Agub_g1046</name>
</gene>
<feature type="domain" description="PA14" evidence="3">
    <location>
        <begin position="331"/>
        <end position="498"/>
    </location>
</feature>
<dbReference type="Gene3D" id="2.60.40.10">
    <property type="entry name" value="Immunoglobulins"/>
    <property type="match status" value="2"/>
</dbReference>
<dbReference type="InterPro" id="IPR013783">
    <property type="entry name" value="Ig-like_fold"/>
</dbReference>
<name>A0AAD3DFT9_9CHLO</name>
<dbReference type="AlphaFoldDB" id="A0AAD3DFT9"/>
<protein>
    <recommendedName>
        <fullName evidence="3">PA14 domain-containing protein</fullName>
    </recommendedName>
</protein>
<evidence type="ECO:0000256" key="1">
    <source>
        <dbReference type="ARBA" id="ARBA00022729"/>
    </source>
</evidence>
<dbReference type="EMBL" id="BMAR01000001">
    <property type="protein sequence ID" value="GFR40479.1"/>
    <property type="molecule type" value="Genomic_DNA"/>
</dbReference>
<evidence type="ECO:0000259" key="3">
    <source>
        <dbReference type="PROSITE" id="PS51820"/>
    </source>
</evidence>
<dbReference type="InterPro" id="IPR014756">
    <property type="entry name" value="Ig_E-set"/>
</dbReference>
<dbReference type="SMART" id="SM00429">
    <property type="entry name" value="IPT"/>
    <property type="match status" value="2"/>
</dbReference>
<accession>A0AAD3DFT9</accession>
<feature type="non-terminal residue" evidence="4">
    <location>
        <position position="1"/>
    </location>
</feature>
<dbReference type="Pfam" id="PF01833">
    <property type="entry name" value="TIG"/>
    <property type="match status" value="2"/>
</dbReference>
<keyword evidence="5" id="KW-1185">Reference proteome</keyword>
<dbReference type="PANTHER" id="PTHR46769:SF2">
    <property type="entry name" value="FIBROCYSTIN-L ISOFORM 2 PRECURSOR-RELATED"/>
    <property type="match status" value="1"/>
</dbReference>
<evidence type="ECO:0000313" key="4">
    <source>
        <dbReference type="EMBL" id="GFR40479.1"/>
    </source>
</evidence>
<organism evidence="4 5">
    <name type="scientific">Astrephomene gubernaculifera</name>
    <dbReference type="NCBI Taxonomy" id="47775"/>
    <lineage>
        <taxon>Eukaryota</taxon>
        <taxon>Viridiplantae</taxon>
        <taxon>Chlorophyta</taxon>
        <taxon>core chlorophytes</taxon>
        <taxon>Chlorophyceae</taxon>
        <taxon>CS clade</taxon>
        <taxon>Chlamydomonadales</taxon>
        <taxon>Astrephomenaceae</taxon>
        <taxon>Astrephomene</taxon>
    </lineage>
</organism>
<evidence type="ECO:0000256" key="2">
    <source>
        <dbReference type="SAM" id="SignalP"/>
    </source>
</evidence>
<dbReference type="InterPro" id="IPR037524">
    <property type="entry name" value="PA14/GLEYA"/>
</dbReference>
<keyword evidence="1 2" id="KW-0732">Signal</keyword>
<proteinExistence type="predicted"/>
<dbReference type="InterPro" id="IPR002909">
    <property type="entry name" value="IPT_dom"/>
</dbReference>
<comment type="caution">
    <text evidence="4">The sequence shown here is derived from an EMBL/GenBank/DDBJ whole genome shotgun (WGS) entry which is preliminary data.</text>
</comment>
<dbReference type="PROSITE" id="PS51820">
    <property type="entry name" value="PA14"/>
    <property type="match status" value="1"/>
</dbReference>
<dbReference type="InterPro" id="IPR052387">
    <property type="entry name" value="Fibrocystin"/>
</dbReference>
<dbReference type="PANTHER" id="PTHR46769">
    <property type="entry name" value="POLYCYSTIC KIDNEY AND HEPATIC DISEASE 1 (AUTOSOMAL RECESSIVE)-LIKE 1"/>
    <property type="match status" value="1"/>
</dbReference>
<sequence>MSAVLAVLLLCILGVPQGSQGQTILNSIKPTIGSLAGGTRISIYGTGFGDMYTSSRVVFIGPYPCSIISHLSSSSVLTCETAPGLAGTYFLTISVDGADPTSYWGYTYYNDITPTFKAVTPHAGPPGTLAYLYGDTTWYLRYRDCVESTWGDIDCVGSILFGDYLCRQDPTDADTAITFNGADSQRYGYSVYRIGCTLPTPDASNSQPAIGTAGNFNATVHFEASMFGGMPLTLLSSYMYDTKGQPYHFQLYPEVSSISPAIGSIAGGTLVQITGRGFPTSALGLSDAVNVSIAGVPCIIVNSTYDTVFCVTGPKAAAASSSATPIGGLYTAMRGLEYEFYNISSTLYFSQLWRLNKTIFLNNTAGTGSYKTVLTSVAEGPDYTKSYYCSRMKAFFTAPHTGNYRFYMQADDYGQLNGTWRQSNGIEVTQMLINLTTWTPVDTWFMRSIQVSPPVNLAANQRILLESSHCNGPSVGNQQIGVQMPVPQPQANSMAEIQKVTVTSSFAPHQLYIKYMYGAGDNTTAYTVTVAVDDDSKLNNSAL</sequence>
<evidence type="ECO:0000313" key="5">
    <source>
        <dbReference type="Proteomes" id="UP001054857"/>
    </source>
</evidence>
<reference evidence="4 5" key="1">
    <citation type="journal article" date="2021" name="Sci. Rep.">
        <title>Genome sequencing of the multicellular alga Astrephomene provides insights into convergent evolution of germ-soma differentiation.</title>
        <authorList>
            <person name="Yamashita S."/>
            <person name="Yamamoto K."/>
            <person name="Matsuzaki R."/>
            <person name="Suzuki S."/>
            <person name="Yamaguchi H."/>
            <person name="Hirooka S."/>
            <person name="Minakuchi Y."/>
            <person name="Miyagishima S."/>
            <person name="Kawachi M."/>
            <person name="Toyoda A."/>
            <person name="Nozaki H."/>
        </authorList>
    </citation>
    <scope>NUCLEOTIDE SEQUENCE [LARGE SCALE GENOMIC DNA]</scope>
    <source>
        <strain evidence="4 5">NIES-4017</strain>
    </source>
</reference>
<dbReference type="SUPFAM" id="SSF81296">
    <property type="entry name" value="E set domains"/>
    <property type="match status" value="2"/>
</dbReference>
<dbReference type="CDD" id="cd00603">
    <property type="entry name" value="IPT_PCSR"/>
    <property type="match status" value="1"/>
</dbReference>